<dbReference type="Pfam" id="PF03631">
    <property type="entry name" value="Virul_fac_BrkB"/>
    <property type="match status" value="1"/>
</dbReference>
<dbReference type="NCBIfam" id="TIGR00765">
    <property type="entry name" value="yihY_not_rbn"/>
    <property type="match status" value="1"/>
</dbReference>
<keyword evidence="3 7" id="KW-0812">Transmembrane</keyword>
<dbReference type="PANTHER" id="PTHR30213:SF0">
    <property type="entry name" value="UPF0761 MEMBRANE PROTEIN YIHY"/>
    <property type="match status" value="1"/>
</dbReference>
<dbReference type="GeneID" id="78821219"/>
<evidence type="ECO:0000256" key="6">
    <source>
        <dbReference type="SAM" id="MobiDB-lite"/>
    </source>
</evidence>
<evidence type="ECO:0000313" key="9">
    <source>
        <dbReference type="EMBL" id="MFC7140913.1"/>
    </source>
</evidence>
<dbReference type="InterPro" id="IPR027598">
    <property type="entry name" value="Amphi-Trp_dom"/>
</dbReference>
<dbReference type="RefSeq" id="WP_274321998.1">
    <property type="nucleotide sequence ID" value="NZ_CP118158.1"/>
</dbReference>
<evidence type="ECO:0000256" key="2">
    <source>
        <dbReference type="ARBA" id="ARBA00022475"/>
    </source>
</evidence>
<dbReference type="PANTHER" id="PTHR30213">
    <property type="entry name" value="INNER MEMBRANE PROTEIN YHJD"/>
    <property type="match status" value="1"/>
</dbReference>
<dbReference type="EMBL" id="JBHTAS010000001">
    <property type="protein sequence ID" value="MFC7140913.1"/>
    <property type="molecule type" value="Genomic_DNA"/>
</dbReference>
<comment type="caution">
    <text evidence="9">The sequence shown here is derived from an EMBL/GenBank/DDBJ whole genome shotgun (WGS) entry which is preliminary data.</text>
</comment>
<feature type="transmembrane region" description="Helical" evidence="7">
    <location>
        <begin position="30"/>
        <end position="49"/>
    </location>
</feature>
<evidence type="ECO:0000256" key="5">
    <source>
        <dbReference type="ARBA" id="ARBA00023136"/>
    </source>
</evidence>
<protein>
    <submittedName>
        <fullName evidence="9">YhjD/YihY/BrkB family envelope integrity protein</fullName>
    </submittedName>
</protein>
<keyword evidence="4 7" id="KW-1133">Transmembrane helix</keyword>
<feature type="transmembrane region" description="Helical" evidence="7">
    <location>
        <begin position="197"/>
        <end position="216"/>
    </location>
</feature>
<keyword evidence="10" id="KW-1185">Reference proteome</keyword>
<accession>A0ABD5Y0J1</accession>
<proteinExistence type="predicted"/>
<feature type="transmembrane region" description="Helical" evidence="7">
    <location>
        <begin position="167"/>
        <end position="185"/>
    </location>
</feature>
<gene>
    <name evidence="9" type="ORF">ACFQMA_13900</name>
</gene>
<feature type="region of interest" description="Disordered" evidence="6">
    <location>
        <begin position="301"/>
        <end position="332"/>
    </location>
</feature>
<feature type="transmembrane region" description="Helical" evidence="7">
    <location>
        <begin position="132"/>
        <end position="155"/>
    </location>
</feature>
<feature type="domain" description="Amphi-Trp" evidence="8">
    <location>
        <begin position="271"/>
        <end position="347"/>
    </location>
</feature>
<evidence type="ECO:0000256" key="1">
    <source>
        <dbReference type="ARBA" id="ARBA00004651"/>
    </source>
</evidence>
<reference evidence="9 10" key="1">
    <citation type="journal article" date="2019" name="Int. J. Syst. Evol. Microbiol.">
        <title>The Global Catalogue of Microorganisms (GCM) 10K type strain sequencing project: providing services to taxonomists for standard genome sequencing and annotation.</title>
        <authorList>
            <consortium name="The Broad Institute Genomics Platform"/>
            <consortium name="The Broad Institute Genome Sequencing Center for Infectious Disease"/>
            <person name="Wu L."/>
            <person name="Ma J."/>
        </authorList>
    </citation>
    <scope>NUCLEOTIDE SEQUENCE [LARGE SCALE GENOMIC DNA]</scope>
    <source>
        <strain evidence="9 10">XZYJT29</strain>
    </source>
</reference>
<keyword evidence="2" id="KW-1003">Cell membrane</keyword>
<evidence type="ECO:0000259" key="8">
    <source>
        <dbReference type="Pfam" id="PF20068"/>
    </source>
</evidence>
<dbReference type="Pfam" id="PF20068">
    <property type="entry name" value="Amphi-Trp"/>
    <property type="match status" value="1"/>
</dbReference>
<dbReference type="AlphaFoldDB" id="A0ABD5Y0J1"/>
<keyword evidence="5 7" id="KW-0472">Membrane</keyword>
<evidence type="ECO:0000256" key="3">
    <source>
        <dbReference type="ARBA" id="ARBA00022692"/>
    </source>
</evidence>
<dbReference type="Proteomes" id="UP001596432">
    <property type="component" value="Unassembled WGS sequence"/>
</dbReference>
<name>A0ABD5Y0J1_9EURY</name>
<feature type="transmembrane region" description="Helical" evidence="7">
    <location>
        <begin position="228"/>
        <end position="251"/>
    </location>
</feature>
<comment type="subcellular location">
    <subcellularLocation>
        <location evidence="1">Cell membrane</location>
        <topology evidence="1">Multi-pass membrane protein</topology>
    </subcellularLocation>
</comment>
<sequence length="350" mass="37086">MSAFRRAATLARAVVREARAERLTFMAGSIAYHAFVSLLPFMLVVLLLVTSVDDQATAVDVLDAIGTYLSPNASGLLTRTVTEATERTSLSLLGVGVLLWGTIKIFRSLDAAFSNIYDLDHRKSVVDTFRDAVVALLAVGAGLLVAGAIGSVLSFGPGPLGRVLNRIVSTVSLVVVFLPLFYLFPDEDVSVSEVVPGTVFAAAGWTVLEYLFRYYVAVAGVGERYGVVGTIVLLVTWLYFSGFVILIGGALNAVLGGRTADVAEYGWGENDAAKSRSPFGDELEAVGEALAAGHSLTLRVGDTEVTLPPPDEYEAEVSAPNRPDSLGGDEVEGHLDLTWVRGRSGGDDEV</sequence>
<organism evidence="9 10">
    <name type="scientific">Halosimplex aquaticum</name>
    <dbReference type="NCBI Taxonomy" id="3026162"/>
    <lineage>
        <taxon>Archaea</taxon>
        <taxon>Methanobacteriati</taxon>
        <taxon>Methanobacteriota</taxon>
        <taxon>Stenosarchaea group</taxon>
        <taxon>Halobacteria</taxon>
        <taxon>Halobacteriales</taxon>
        <taxon>Haloarculaceae</taxon>
        <taxon>Halosimplex</taxon>
    </lineage>
</organism>
<evidence type="ECO:0000256" key="4">
    <source>
        <dbReference type="ARBA" id="ARBA00022989"/>
    </source>
</evidence>
<dbReference type="InterPro" id="IPR017039">
    <property type="entry name" value="Virul_fac_BrkB"/>
</dbReference>
<evidence type="ECO:0000256" key="7">
    <source>
        <dbReference type="SAM" id="Phobius"/>
    </source>
</evidence>
<evidence type="ECO:0000313" key="10">
    <source>
        <dbReference type="Proteomes" id="UP001596432"/>
    </source>
</evidence>
<dbReference type="GO" id="GO:0005886">
    <property type="term" value="C:plasma membrane"/>
    <property type="evidence" value="ECO:0007669"/>
    <property type="project" value="UniProtKB-SubCell"/>
</dbReference>